<dbReference type="PANTHER" id="PTHR48079:SF6">
    <property type="entry name" value="NAD(P)-BINDING DOMAIN-CONTAINING PROTEIN-RELATED"/>
    <property type="match status" value="1"/>
</dbReference>
<dbReference type="Gene3D" id="3.40.50.720">
    <property type="entry name" value="NAD(P)-binding Rossmann-like Domain"/>
    <property type="match status" value="1"/>
</dbReference>
<proteinExistence type="predicted"/>
<dbReference type="Pfam" id="PF01370">
    <property type="entry name" value="Epimerase"/>
    <property type="match status" value="1"/>
</dbReference>
<dbReference type="GO" id="GO:0004029">
    <property type="term" value="F:aldehyde dehydrogenase (NAD+) activity"/>
    <property type="evidence" value="ECO:0007669"/>
    <property type="project" value="TreeGrafter"/>
</dbReference>
<reference evidence="2 3" key="1">
    <citation type="submission" date="2019-08" db="EMBL/GenBank/DDBJ databases">
        <title>Genome of Phaeodactylibacter luteus.</title>
        <authorList>
            <person name="Bowman J.P."/>
        </authorList>
    </citation>
    <scope>NUCLEOTIDE SEQUENCE [LARGE SCALE GENOMIC DNA]</scope>
    <source>
        <strain evidence="2 3">KCTC 42180</strain>
    </source>
</reference>
<keyword evidence="3" id="KW-1185">Reference proteome</keyword>
<evidence type="ECO:0000313" key="3">
    <source>
        <dbReference type="Proteomes" id="UP000321580"/>
    </source>
</evidence>
<feature type="domain" description="NAD-dependent epimerase/dehydratase" evidence="1">
    <location>
        <begin position="95"/>
        <end position="175"/>
    </location>
</feature>
<dbReference type="InterPro" id="IPR036291">
    <property type="entry name" value="NAD(P)-bd_dom_sf"/>
</dbReference>
<dbReference type="Proteomes" id="UP000321580">
    <property type="component" value="Unassembled WGS sequence"/>
</dbReference>
<name>A0A5C6RR53_9BACT</name>
<evidence type="ECO:0000259" key="1">
    <source>
        <dbReference type="Pfam" id="PF01370"/>
    </source>
</evidence>
<dbReference type="PANTHER" id="PTHR48079">
    <property type="entry name" value="PROTEIN YEEZ"/>
    <property type="match status" value="1"/>
</dbReference>
<dbReference type="AlphaFoldDB" id="A0A5C6RR53"/>
<dbReference type="SUPFAM" id="SSF51735">
    <property type="entry name" value="NAD(P)-binding Rossmann-fold domains"/>
    <property type="match status" value="1"/>
</dbReference>
<organism evidence="2 3">
    <name type="scientific">Phaeodactylibacter luteus</name>
    <dbReference type="NCBI Taxonomy" id="1564516"/>
    <lineage>
        <taxon>Bacteria</taxon>
        <taxon>Pseudomonadati</taxon>
        <taxon>Bacteroidota</taxon>
        <taxon>Saprospiria</taxon>
        <taxon>Saprospirales</taxon>
        <taxon>Haliscomenobacteraceae</taxon>
        <taxon>Phaeodactylibacter</taxon>
    </lineage>
</organism>
<dbReference type="RefSeq" id="WP_147166729.1">
    <property type="nucleotide sequence ID" value="NZ_VOOR01000011.1"/>
</dbReference>
<comment type="caution">
    <text evidence="2">The sequence shown here is derived from an EMBL/GenBank/DDBJ whole genome shotgun (WGS) entry which is preliminary data.</text>
</comment>
<dbReference type="GO" id="GO:0005737">
    <property type="term" value="C:cytoplasm"/>
    <property type="evidence" value="ECO:0007669"/>
    <property type="project" value="TreeGrafter"/>
</dbReference>
<dbReference type="EMBL" id="VOOR01000011">
    <property type="protein sequence ID" value="TXB64434.1"/>
    <property type="molecule type" value="Genomic_DNA"/>
</dbReference>
<accession>A0A5C6RR53</accession>
<gene>
    <name evidence="2" type="ORF">FRY97_06970</name>
</gene>
<dbReference type="InterPro" id="IPR051783">
    <property type="entry name" value="NAD(P)-dependent_oxidoreduct"/>
</dbReference>
<sequence length="272" mass="29689">MIRHISILGCGWLGLPLGQALAAEGYLVKGSSTRAERLAEIEAAGVSPFLVEAGEKVEGPDLGRFFETDLLFINIPPGGRRSPDVEEAYPRKIMAVMEWAARYEVQQVVFTSSTGVYGNEQRVLNEADGLAPSSASGRALQVIEQYLQLRRQPQVTVLRLAGLVGGSRKPGRFLAGRRDVPNGEAPVNLVHLEDCIGLVSALIRKEAFGEIFNVVADEHPTRAAFYTAQAEKEGLEPPTFIAGATPSWKIISNARSKERLGYEYLHPDPMSF</sequence>
<protein>
    <submittedName>
        <fullName evidence="2">SDR family oxidoreductase</fullName>
    </submittedName>
</protein>
<dbReference type="OrthoDB" id="751203at2"/>
<evidence type="ECO:0000313" key="2">
    <source>
        <dbReference type="EMBL" id="TXB64434.1"/>
    </source>
</evidence>
<dbReference type="CDD" id="cd05266">
    <property type="entry name" value="SDR_a4"/>
    <property type="match status" value="1"/>
</dbReference>
<dbReference type="InterPro" id="IPR001509">
    <property type="entry name" value="Epimerase_deHydtase"/>
</dbReference>